<feature type="transmembrane region" description="Helical" evidence="6">
    <location>
        <begin position="114"/>
        <end position="135"/>
    </location>
</feature>
<keyword evidence="2" id="KW-1003">Cell membrane</keyword>
<dbReference type="Pfam" id="PF02653">
    <property type="entry name" value="BPD_transp_2"/>
    <property type="match status" value="1"/>
</dbReference>
<keyword evidence="5 6" id="KW-0472">Membrane</keyword>
<dbReference type="EMBL" id="SOHJ01000004">
    <property type="protein sequence ID" value="TFD61498.1"/>
    <property type="molecule type" value="Genomic_DNA"/>
</dbReference>
<keyword evidence="4 6" id="KW-1133">Transmembrane helix</keyword>
<accession>A0A4R9AGD6</accession>
<dbReference type="InterPro" id="IPR001851">
    <property type="entry name" value="ABC_transp_permease"/>
</dbReference>
<keyword evidence="8" id="KW-1185">Reference proteome</keyword>
<evidence type="ECO:0000313" key="7">
    <source>
        <dbReference type="EMBL" id="TFD61498.1"/>
    </source>
</evidence>
<evidence type="ECO:0000256" key="3">
    <source>
        <dbReference type="ARBA" id="ARBA00022692"/>
    </source>
</evidence>
<feature type="transmembrane region" description="Helical" evidence="6">
    <location>
        <begin position="34"/>
        <end position="58"/>
    </location>
</feature>
<dbReference type="AlphaFoldDB" id="A0A4R9AGD6"/>
<protein>
    <submittedName>
        <fullName evidence="7">ABC transporter permease</fullName>
    </submittedName>
</protein>
<name>A0A4R9AGD6_9MICO</name>
<feature type="transmembrane region" description="Helical" evidence="6">
    <location>
        <begin position="142"/>
        <end position="160"/>
    </location>
</feature>
<dbReference type="GO" id="GO:0022857">
    <property type="term" value="F:transmembrane transporter activity"/>
    <property type="evidence" value="ECO:0007669"/>
    <property type="project" value="InterPro"/>
</dbReference>
<evidence type="ECO:0000256" key="2">
    <source>
        <dbReference type="ARBA" id="ARBA00022475"/>
    </source>
</evidence>
<feature type="transmembrane region" description="Helical" evidence="6">
    <location>
        <begin position="233"/>
        <end position="254"/>
    </location>
</feature>
<sequence>MSSQNVIDRPVATVADRDARDSAGRRAVRLIGRYGTPGVFVLLLIVFGILEGGMFFSVSNFVNVLVQSVIPIVIALGLTIILLVGEFDLSIGYNASLAGVLTASLYSGPLIQKVLVLLLVIAVGALIGFLNGIIVTKLGVNALVATLGVGSLVVGANYLVTRGSPLTLKSDGTELTNVFLSGIGPVPWVIIIAAAVAVVMWLVLNRTTLGLEIKAVGGNRVASELSGIRAHRVIIMSFMIGGAFAAIGGILLTANVGSGQVVGGDGYLLSSFAACFLGSAVLRDGEFHTVGTVVGVLTITIGFNGLAIYGVGASAQFFFQGALLIAAVGMSTAARRIIMGRRIGH</sequence>
<feature type="transmembrane region" description="Helical" evidence="6">
    <location>
        <begin position="317"/>
        <end position="338"/>
    </location>
</feature>
<comment type="subcellular location">
    <subcellularLocation>
        <location evidence="1">Cell membrane</location>
        <topology evidence="1">Multi-pass membrane protein</topology>
    </subcellularLocation>
</comment>
<keyword evidence="3 6" id="KW-0812">Transmembrane</keyword>
<organism evidence="7 8">
    <name type="scientific">Cryobacterium suzukii</name>
    <dbReference type="NCBI Taxonomy" id="1259198"/>
    <lineage>
        <taxon>Bacteria</taxon>
        <taxon>Bacillati</taxon>
        <taxon>Actinomycetota</taxon>
        <taxon>Actinomycetes</taxon>
        <taxon>Micrococcales</taxon>
        <taxon>Microbacteriaceae</taxon>
        <taxon>Cryobacterium</taxon>
    </lineage>
</organism>
<proteinExistence type="predicted"/>
<feature type="transmembrane region" description="Helical" evidence="6">
    <location>
        <begin position="180"/>
        <end position="204"/>
    </location>
</feature>
<feature type="transmembrane region" description="Helical" evidence="6">
    <location>
        <begin position="266"/>
        <end position="282"/>
    </location>
</feature>
<dbReference type="CDD" id="cd06579">
    <property type="entry name" value="TM_PBP1_transp_AraH_like"/>
    <property type="match status" value="1"/>
</dbReference>
<reference evidence="7 8" key="1">
    <citation type="submission" date="2019-03" db="EMBL/GenBank/DDBJ databases">
        <title>Genomics of glacier-inhabiting Cryobacterium strains.</title>
        <authorList>
            <person name="Liu Q."/>
            <person name="Xin Y.-H."/>
        </authorList>
    </citation>
    <scope>NUCLEOTIDE SEQUENCE [LARGE SCALE GENOMIC DNA]</scope>
    <source>
        <strain evidence="7 8">Sr39</strain>
    </source>
</reference>
<dbReference type="GO" id="GO:0005886">
    <property type="term" value="C:plasma membrane"/>
    <property type="evidence" value="ECO:0007669"/>
    <property type="project" value="UniProtKB-SubCell"/>
</dbReference>
<evidence type="ECO:0000256" key="4">
    <source>
        <dbReference type="ARBA" id="ARBA00022989"/>
    </source>
</evidence>
<evidence type="ECO:0000256" key="5">
    <source>
        <dbReference type="ARBA" id="ARBA00023136"/>
    </source>
</evidence>
<feature type="transmembrane region" description="Helical" evidence="6">
    <location>
        <begin position="91"/>
        <end position="108"/>
    </location>
</feature>
<dbReference type="RefSeq" id="WP_134513708.1">
    <property type="nucleotide sequence ID" value="NZ_SOHJ01000004.1"/>
</dbReference>
<dbReference type="OrthoDB" id="9808136at2"/>
<evidence type="ECO:0000313" key="8">
    <source>
        <dbReference type="Proteomes" id="UP000298170"/>
    </source>
</evidence>
<evidence type="ECO:0000256" key="1">
    <source>
        <dbReference type="ARBA" id="ARBA00004651"/>
    </source>
</evidence>
<feature type="transmembrane region" description="Helical" evidence="6">
    <location>
        <begin position="64"/>
        <end position="84"/>
    </location>
</feature>
<dbReference type="Proteomes" id="UP000298170">
    <property type="component" value="Unassembled WGS sequence"/>
</dbReference>
<comment type="caution">
    <text evidence="7">The sequence shown here is derived from an EMBL/GenBank/DDBJ whole genome shotgun (WGS) entry which is preliminary data.</text>
</comment>
<dbReference type="PANTHER" id="PTHR32196">
    <property type="entry name" value="ABC TRANSPORTER PERMEASE PROTEIN YPHD-RELATED-RELATED"/>
    <property type="match status" value="1"/>
</dbReference>
<evidence type="ECO:0000256" key="6">
    <source>
        <dbReference type="SAM" id="Phobius"/>
    </source>
</evidence>
<feature type="transmembrane region" description="Helical" evidence="6">
    <location>
        <begin position="289"/>
        <end position="311"/>
    </location>
</feature>
<gene>
    <name evidence="7" type="ORF">E3T39_05450</name>
</gene>